<dbReference type="AlphaFoldDB" id="A0A2S7D9X2"/>
<feature type="domain" description="Glycosyltransferase family 28 N-terminal" evidence="1">
    <location>
        <begin position="14"/>
        <end position="87"/>
    </location>
</feature>
<proteinExistence type="predicted"/>
<evidence type="ECO:0000259" key="1">
    <source>
        <dbReference type="Pfam" id="PF03033"/>
    </source>
</evidence>
<dbReference type="FunFam" id="3.40.50.2000:FF:000009">
    <property type="entry name" value="Sterol 3-beta-glucosyltransferase UGT80A2"/>
    <property type="match status" value="1"/>
</dbReference>
<dbReference type="RefSeq" id="WP_104588882.1">
    <property type="nucleotide sequence ID" value="NZ_JAJGQH010000023.1"/>
</dbReference>
<dbReference type="CDD" id="cd03784">
    <property type="entry name" value="GT1_Gtf-like"/>
    <property type="match status" value="1"/>
</dbReference>
<dbReference type="InterPro" id="IPR002213">
    <property type="entry name" value="UDP_glucos_trans"/>
</dbReference>
<dbReference type="Gene3D" id="3.40.50.2000">
    <property type="entry name" value="Glycogen Phosphorylase B"/>
    <property type="match status" value="2"/>
</dbReference>
<accession>A0A2S7D9X2</accession>
<dbReference type="PANTHER" id="PTHR48050:SF13">
    <property type="entry name" value="STEROL 3-BETA-GLUCOSYLTRANSFERASE UGT80A2"/>
    <property type="match status" value="1"/>
</dbReference>
<evidence type="ECO:0000313" key="3">
    <source>
        <dbReference type="EMBL" id="PPU70615.1"/>
    </source>
</evidence>
<dbReference type="InterPro" id="IPR004276">
    <property type="entry name" value="GlycoTrans_28_N"/>
</dbReference>
<gene>
    <name evidence="3" type="ORF">XmelCFBP4644_19645</name>
</gene>
<feature type="domain" description="Erythromycin biosynthesis protein CIII-like C-terminal" evidence="2">
    <location>
        <begin position="320"/>
        <end position="405"/>
    </location>
</feature>
<dbReference type="Proteomes" id="UP000239865">
    <property type="component" value="Unassembled WGS sequence"/>
</dbReference>
<dbReference type="GO" id="GO:0008194">
    <property type="term" value="F:UDP-glycosyltransferase activity"/>
    <property type="evidence" value="ECO:0007669"/>
    <property type="project" value="InterPro"/>
</dbReference>
<protein>
    <submittedName>
        <fullName evidence="3">Glucosyltransferase</fullName>
    </submittedName>
</protein>
<dbReference type="OrthoDB" id="9805366at2"/>
<dbReference type="InterPro" id="IPR010610">
    <property type="entry name" value="EryCIII-like_C"/>
</dbReference>
<dbReference type="EMBL" id="MDEH01000018">
    <property type="protein sequence ID" value="PPU70615.1"/>
    <property type="molecule type" value="Genomic_DNA"/>
</dbReference>
<dbReference type="GO" id="GO:0016758">
    <property type="term" value="F:hexosyltransferase activity"/>
    <property type="evidence" value="ECO:0007669"/>
    <property type="project" value="InterPro"/>
</dbReference>
<name>A0A2S7D9X2_9XANT</name>
<organism evidence="3 4">
    <name type="scientific">Xanthomonas melonis</name>
    <dbReference type="NCBI Taxonomy" id="56456"/>
    <lineage>
        <taxon>Bacteria</taxon>
        <taxon>Pseudomonadati</taxon>
        <taxon>Pseudomonadota</taxon>
        <taxon>Gammaproteobacteria</taxon>
        <taxon>Lysobacterales</taxon>
        <taxon>Lysobacteraceae</taxon>
        <taxon>Xanthomonas</taxon>
    </lineage>
</organism>
<dbReference type="GO" id="GO:0033072">
    <property type="term" value="P:vancomycin biosynthetic process"/>
    <property type="evidence" value="ECO:0007669"/>
    <property type="project" value="UniProtKB-ARBA"/>
</dbReference>
<dbReference type="SUPFAM" id="SSF53756">
    <property type="entry name" value="UDP-Glycosyltransferase/glycogen phosphorylase"/>
    <property type="match status" value="1"/>
</dbReference>
<dbReference type="PANTHER" id="PTHR48050">
    <property type="entry name" value="STEROL 3-BETA-GLUCOSYLTRANSFERASE"/>
    <property type="match status" value="1"/>
</dbReference>
<dbReference type="GO" id="GO:0005975">
    <property type="term" value="P:carbohydrate metabolic process"/>
    <property type="evidence" value="ECO:0007669"/>
    <property type="project" value="InterPro"/>
</dbReference>
<dbReference type="Pfam" id="PF03033">
    <property type="entry name" value="Glyco_transf_28"/>
    <property type="match status" value="1"/>
</dbReference>
<dbReference type="InterPro" id="IPR050426">
    <property type="entry name" value="Glycosyltransferase_28"/>
</dbReference>
<comment type="caution">
    <text evidence="3">The sequence shown here is derived from an EMBL/GenBank/DDBJ whole genome shotgun (WGS) entry which is preliminary data.</text>
</comment>
<reference evidence="3 4" key="1">
    <citation type="submission" date="2016-08" db="EMBL/GenBank/DDBJ databases">
        <authorList>
            <person name="Seilhamer J.J."/>
        </authorList>
    </citation>
    <scope>NUCLEOTIDE SEQUENCE [LARGE SCALE GENOMIC DNA]</scope>
    <source>
        <strain evidence="3 4">CFBP4644</strain>
    </source>
</reference>
<evidence type="ECO:0000259" key="2">
    <source>
        <dbReference type="Pfam" id="PF06722"/>
    </source>
</evidence>
<dbReference type="Pfam" id="PF06722">
    <property type="entry name" value="EryCIII-like_C"/>
    <property type="match status" value="1"/>
</dbReference>
<evidence type="ECO:0000313" key="4">
    <source>
        <dbReference type="Proteomes" id="UP000239865"/>
    </source>
</evidence>
<sequence>MLEIPANAAAHRPIVIATLGTHGDVRPIIALGRGLSARGYPVRVLTSRNFEALIRANGLDFFPLSGDHQQLLQGNPSVAEMRGGWRGMWTSLRAPLLSWARDWAEQGRAACADAGLILGVGSASFLAHSLGQAYRLPVAFAQLQPLTASRHLPLMVMPTVRFPGRVSVALHHVVRFAGWQLMRPVLNDIVRPALGLPAYPWRGPDRSRPRVIYGYSSQLCPRPPDWPPSAQVCGFWQLPQPRWQPPADLQAFLQAGPPPLYIGFGSMTSTDAAQLTATVKAAVRLTGQRALLASGWGGLAAGETAADDDGGRFFHLEQAPHDWLFPRVAVAVHHGGAGTTGAALTAGIPSVVLPFGYDQPFWAHCLAQRGVAPPALARVGLRPETLAAAIQQASAPAMRAAARALGQRIGDEDGVRTAIDQLEAWQLLEPASAPSTTVARIEQHAVA</sequence>
<keyword evidence="3" id="KW-0808">Transferase</keyword>